<reference evidence="1" key="1">
    <citation type="submission" date="2021-01" db="EMBL/GenBank/DDBJ databases">
        <authorList>
            <person name="Corre E."/>
            <person name="Pelletier E."/>
            <person name="Niang G."/>
            <person name="Scheremetjew M."/>
            <person name="Finn R."/>
            <person name="Kale V."/>
            <person name="Holt S."/>
            <person name="Cochrane G."/>
            <person name="Meng A."/>
            <person name="Brown T."/>
            <person name="Cohen L."/>
        </authorList>
    </citation>
    <scope>NUCLEOTIDE SEQUENCE</scope>
    <source>
        <strain evidence="1">CCMP1594</strain>
    </source>
</reference>
<evidence type="ECO:0000313" key="1">
    <source>
        <dbReference type="EMBL" id="CAE0829929.1"/>
    </source>
</evidence>
<organism evidence="1">
    <name type="scientific">Eutreptiella gymnastica</name>
    <dbReference type="NCBI Taxonomy" id="73025"/>
    <lineage>
        <taxon>Eukaryota</taxon>
        <taxon>Discoba</taxon>
        <taxon>Euglenozoa</taxon>
        <taxon>Euglenida</taxon>
        <taxon>Spirocuta</taxon>
        <taxon>Euglenophyceae</taxon>
        <taxon>Eutreptiales</taxon>
        <taxon>Eutreptiaceae</taxon>
        <taxon>Eutreptiella</taxon>
    </lineage>
</organism>
<proteinExistence type="predicted"/>
<gene>
    <name evidence="1" type="ORF">EGYM00163_LOCUS41207</name>
</gene>
<dbReference type="EMBL" id="HBJA01119796">
    <property type="protein sequence ID" value="CAE0829929.1"/>
    <property type="molecule type" value="Transcribed_RNA"/>
</dbReference>
<protein>
    <submittedName>
        <fullName evidence="1">Uncharacterized protein</fullName>
    </submittedName>
</protein>
<dbReference type="AlphaFoldDB" id="A0A7S4LHM7"/>
<accession>A0A7S4LHM7</accession>
<sequence>MALYPLGCLYMSVFRKTPAALVESGMGLGGGLCPGVSNDGFEQIAGRSCSGGGHSRRGRDGKNTCPSYCTTDPARRGLMVSRWMGGCLLGSFGSAGGSGVAPSAASGQKAFGCFSGFAHPRTFVADRRPEGMRRPESGVYQVCAHKHGDAVVQEIPSEVLRL</sequence>
<name>A0A7S4LHM7_9EUGL</name>